<dbReference type="InterPro" id="IPR036890">
    <property type="entry name" value="HATPase_C_sf"/>
</dbReference>
<dbReference type="InterPro" id="IPR003594">
    <property type="entry name" value="HATPase_dom"/>
</dbReference>
<keyword evidence="9" id="KW-1133">Transmembrane helix</keyword>
<dbReference type="SMART" id="SM00388">
    <property type="entry name" value="HisKA"/>
    <property type="match status" value="1"/>
</dbReference>
<comment type="catalytic activity">
    <reaction evidence="1">
        <text>ATP + protein L-histidine = ADP + protein N-phospho-L-histidine.</text>
        <dbReference type="EC" id="2.7.13.3"/>
    </reaction>
</comment>
<dbReference type="Pfam" id="PF00512">
    <property type="entry name" value="HisKA"/>
    <property type="match status" value="1"/>
</dbReference>
<dbReference type="Proteomes" id="UP000293902">
    <property type="component" value="Chromosome"/>
</dbReference>
<name>A0A328FAX3_9BACT</name>
<proteinExistence type="predicted"/>
<evidence type="ECO:0000256" key="5">
    <source>
        <dbReference type="ARBA" id="ARBA00022679"/>
    </source>
</evidence>
<dbReference type="GO" id="GO:0000155">
    <property type="term" value="F:phosphorelay sensor kinase activity"/>
    <property type="evidence" value="ECO:0007669"/>
    <property type="project" value="InterPro"/>
</dbReference>
<dbReference type="CDD" id="cd00075">
    <property type="entry name" value="HATPase"/>
    <property type="match status" value="1"/>
</dbReference>
<dbReference type="PROSITE" id="PS50885">
    <property type="entry name" value="HAMP"/>
    <property type="match status" value="1"/>
</dbReference>
<dbReference type="SUPFAM" id="SSF47384">
    <property type="entry name" value="Homodimeric domain of signal transducing histidine kinase"/>
    <property type="match status" value="1"/>
</dbReference>
<dbReference type="EMBL" id="CP036313">
    <property type="protein sequence ID" value="QBH13764.1"/>
    <property type="molecule type" value="Genomic_DNA"/>
</dbReference>
<dbReference type="SMART" id="SM00387">
    <property type="entry name" value="HATPase_c"/>
    <property type="match status" value="1"/>
</dbReference>
<feature type="domain" description="HAMP" evidence="11">
    <location>
        <begin position="200"/>
        <end position="258"/>
    </location>
</feature>
<evidence type="ECO:0000256" key="7">
    <source>
        <dbReference type="ARBA" id="ARBA00023012"/>
    </source>
</evidence>
<dbReference type="Pfam" id="PF02518">
    <property type="entry name" value="HATPase_c"/>
    <property type="match status" value="1"/>
</dbReference>
<evidence type="ECO:0000259" key="10">
    <source>
        <dbReference type="PROSITE" id="PS50109"/>
    </source>
</evidence>
<dbReference type="AlphaFoldDB" id="A0A328FAX3"/>
<evidence type="ECO:0000256" key="1">
    <source>
        <dbReference type="ARBA" id="ARBA00000085"/>
    </source>
</evidence>
<dbReference type="InterPro" id="IPR003661">
    <property type="entry name" value="HisK_dim/P_dom"/>
</dbReference>
<keyword evidence="6 13" id="KW-0418">Kinase</keyword>
<evidence type="ECO:0000256" key="8">
    <source>
        <dbReference type="ARBA" id="ARBA00023136"/>
    </source>
</evidence>
<evidence type="ECO:0000256" key="3">
    <source>
        <dbReference type="ARBA" id="ARBA00012438"/>
    </source>
</evidence>
<dbReference type="OrthoDB" id="9804645at2"/>
<dbReference type="Proteomes" id="UP000248798">
    <property type="component" value="Unassembled WGS sequence"/>
</dbReference>
<evidence type="ECO:0000313" key="15">
    <source>
        <dbReference type="Proteomes" id="UP000293902"/>
    </source>
</evidence>
<keyword evidence="7" id="KW-0902">Two-component regulatory system</keyword>
<evidence type="ECO:0000256" key="6">
    <source>
        <dbReference type="ARBA" id="ARBA00022777"/>
    </source>
</evidence>
<dbReference type="PANTHER" id="PTHR43711:SF1">
    <property type="entry name" value="HISTIDINE KINASE 1"/>
    <property type="match status" value="1"/>
</dbReference>
<dbReference type="Gene3D" id="3.30.565.10">
    <property type="entry name" value="Histidine kinase-like ATPase, C-terminal domain"/>
    <property type="match status" value="1"/>
</dbReference>
<dbReference type="InterPro" id="IPR050736">
    <property type="entry name" value="Sensor_HK_Regulatory"/>
</dbReference>
<organism evidence="13 14">
    <name type="scientific">Desulfobacter hydrogenophilus</name>
    <dbReference type="NCBI Taxonomy" id="2291"/>
    <lineage>
        <taxon>Bacteria</taxon>
        <taxon>Pseudomonadati</taxon>
        <taxon>Thermodesulfobacteriota</taxon>
        <taxon>Desulfobacteria</taxon>
        <taxon>Desulfobacterales</taxon>
        <taxon>Desulfobacteraceae</taxon>
        <taxon>Desulfobacter</taxon>
    </lineage>
</organism>
<evidence type="ECO:0000259" key="11">
    <source>
        <dbReference type="PROSITE" id="PS50885"/>
    </source>
</evidence>
<feature type="transmembrane region" description="Helical" evidence="9">
    <location>
        <begin position="182"/>
        <end position="203"/>
    </location>
</feature>
<dbReference type="Gene3D" id="6.10.340.10">
    <property type="match status" value="1"/>
</dbReference>
<keyword evidence="9" id="KW-0812">Transmembrane</keyword>
<gene>
    <name evidence="13" type="ORF">DO021_12285</name>
    <name evidence="12" type="ORF">EYB58_13035</name>
</gene>
<dbReference type="EC" id="2.7.13.3" evidence="3"/>
<dbReference type="FunFam" id="3.30.565.10:FF:000006">
    <property type="entry name" value="Sensor histidine kinase WalK"/>
    <property type="match status" value="1"/>
</dbReference>
<keyword evidence="5" id="KW-0808">Transferase</keyword>
<dbReference type="PRINTS" id="PR00344">
    <property type="entry name" value="BCTRLSENSOR"/>
</dbReference>
<dbReference type="InterPro" id="IPR003660">
    <property type="entry name" value="HAMP_dom"/>
</dbReference>
<comment type="subcellular location">
    <subcellularLocation>
        <location evidence="2">Membrane</location>
    </subcellularLocation>
</comment>
<evidence type="ECO:0000313" key="13">
    <source>
        <dbReference type="EMBL" id="RAM01708.1"/>
    </source>
</evidence>
<dbReference type="InterPro" id="IPR005467">
    <property type="entry name" value="His_kinase_dom"/>
</dbReference>
<evidence type="ECO:0000256" key="2">
    <source>
        <dbReference type="ARBA" id="ARBA00004370"/>
    </source>
</evidence>
<dbReference type="RefSeq" id="WP_111957067.1">
    <property type="nucleotide sequence ID" value="NZ_CP036313.1"/>
</dbReference>
<dbReference type="InterPro" id="IPR036097">
    <property type="entry name" value="HisK_dim/P_sf"/>
</dbReference>
<keyword evidence="4" id="KW-0597">Phosphoprotein</keyword>
<dbReference type="GO" id="GO:0016020">
    <property type="term" value="C:membrane"/>
    <property type="evidence" value="ECO:0007669"/>
    <property type="project" value="UniProtKB-SubCell"/>
</dbReference>
<dbReference type="SMART" id="SM00304">
    <property type="entry name" value="HAMP"/>
    <property type="match status" value="1"/>
</dbReference>
<dbReference type="FunFam" id="1.10.287.130:FF:000001">
    <property type="entry name" value="Two-component sensor histidine kinase"/>
    <property type="match status" value="1"/>
</dbReference>
<dbReference type="SUPFAM" id="SSF55874">
    <property type="entry name" value="ATPase domain of HSP90 chaperone/DNA topoisomerase II/histidine kinase"/>
    <property type="match status" value="1"/>
</dbReference>
<reference evidence="13 14" key="1">
    <citation type="submission" date="2018-06" db="EMBL/GenBank/DDBJ databases">
        <title>Complete Genome Sequence of Desulfobacter hydrogenophilus (DSM3380).</title>
        <authorList>
            <person name="Marietou A."/>
            <person name="Schreiber L."/>
            <person name="Marshall I."/>
            <person name="Jorgensen B."/>
        </authorList>
    </citation>
    <scope>NUCLEOTIDE SEQUENCE [LARGE SCALE GENOMIC DNA]</scope>
    <source>
        <strain evidence="13 14">DSM 3380</strain>
    </source>
</reference>
<evidence type="ECO:0000313" key="12">
    <source>
        <dbReference type="EMBL" id="QBH13764.1"/>
    </source>
</evidence>
<dbReference type="CDD" id="cd00082">
    <property type="entry name" value="HisKA"/>
    <property type="match status" value="1"/>
</dbReference>
<dbReference type="EMBL" id="QLNI01000023">
    <property type="protein sequence ID" value="RAM01708.1"/>
    <property type="molecule type" value="Genomic_DNA"/>
</dbReference>
<reference evidence="12 15" key="2">
    <citation type="submission" date="2019-02" db="EMBL/GenBank/DDBJ databases">
        <title>Complete genome sequence of Desulfobacter hydrogenophilus AcRS1.</title>
        <authorList>
            <person name="Marietou A."/>
            <person name="Lund M.B."/>
            <person name="Marshall I.P.G."/>
            <person name="Schreiber L."/>
            <person name="Jorgensen B."/>
        </authorList>
    </citation>
    <scope>NUCLEOTIDE SEQUENCE [LARGE SCALE GENOMIC DNA]</scope>
    <source>
        <strain evidence="12 15">AcRS1</strain>
    </source>
</reference>
<dbReference type="PROSITE" id="PS50109">
    <property type="entry name" value="HIS_KIN"/>
    <property type="match status" value="1"/>
</dbReference>
<feature type="domain" description="Histidine kinase" evidence="10">
    <location>
        <begin position="273"/>
        <end position="489"/>
    </location>
</feature>
<evidence type="ECO:0000256" key="9">
    <source>
        <dbReference type="SAM" id="Phobius"/>
    </source>
</evidence>
<dbReference type="Gene3D" id="1.10.287.130">
    <property type="match status" value="1"/>
</dbReference>
<evidence type="ECO:0000256" key="4">
    <source>
        <dbReference type="ARBA" id="ARBA00022553"/>
    </source>
</evidence>
<dbReference type="PANTHER" id="PTHR43711">
    <property type="entry name" value="TWO-COMPONENT HISTIDINE KINASE"/>
    <property type="match status" value="1"/>
</dbReference>
<protein>
    <recommendedName>
        <fullName evidence="3">histidine kinase</fullName>
        <ecNumber evidence="3">2.7.13.3</ecNumber>
    </recommendedName>
</protein>
<keyword evidence="15" id="KW-1185">Reference proteome</keyword>
<dbReference type="InterPro" id="IPR004358">
    <property type="entry name" value="Sig_transdc_His_kin-like_C"/>
</dbReference>
<evidence type="ECO:0000313" key="14">
    <source>
        <dbReference type="Proteomes" id="UP000248798"/>
    </source>
</evidence>
<accession>A0A328FAX3</accession>
<keyword evidence="8 9" id="KW-0472">Membrane</keyword>
<sequence length="489" mass="54536">MLSSLYSKIAMGLAALFLLLGLIFIGVTVFSTDMYQQEVNQKLNRHLADQIAREWLLMDNGRINTSALKEVFHMLMVVNPGIEIYLLDRSGKILTYSAPKGSVKRETVSLTPVLEWLGSKGASSPVLGDDPKHPSRQKVFSAAPIMDGEALGGYIYVILGGAQYDSVADKLKGSYIFRLSTWMILASLLFTFTSGLVIFALLTGRLKRLARIMDAFRADSFGETLVLPKISAGKTADEIDRLTLTFRNMADRIHQQMQTLNASDQMRRELVANVSHDFKTPLATLQGYIETLLMDDNRQTPEQRREYLEIAIKHCLRLNALVNDLLALAQVESVGYQIRPEPFNPAELAGDILQKFRLRADERKVTFQPLFHDTSRFALADIALVERALENLIENALGHTPEKGTVTVEIFAEEDIEISVADSGPGIPERELGQIFDRFYRSCDRTGATHVGLGLAITRKIVELHGKKLKVDTASGKGTRFYFRLPAAD</sequence>